<dbReference type="CDD" id="cd18787">
    <property type="entry name" value="SF2_C_DEAD"/>
    <property type="match status" value="1"/>
</dbReference>
<reference evidence="11" key="4">
    <citation type="journal article" date="2015" name="G3 (Bethesda)">
        <title>Genome sequences of three phytopathogenic species of the Magnaporthaceae family of fungi.</title>
        <authorList>
            <person name="Okagaki L.H."/>
            <person name="Nunes C.C."/>
            <person name="Sailsbery J."/>
            <person name="Clay B."/>
            <person name="Brown D."/>
            <person name="John T."/>
            <person name="Oh Y."/>
            <person name="Young N."/>
            <person name="Fitzgerald M."/>
            <person name="Haas B.J."/>
            <person name="Zeng Q."/>
            <person name="Young S."/>
            <person name="Adiconis X."/>
            <person name="Fan L."/>
            <person name="Levin J.Z."/>
            <person name="Mitchell T.K."/>
            <person name="Okubara P.A."/>
            <person name="Farman M.L."/>
            <person name="Kohn L.M."/>
            <person name="Birren B."/>
            <person name="Ma L.-J."/>
            <person name="Dean R.A."/>
        </authorList>
    </citation>
    <scope>NUCLEOTIDE SEQUENCE</scope>
    <source>
        <strain evidence="11">ATCC 64411 / 73-15</strain>
    </source>
</reference>
<evidence type="ECO:0000256" key="6">
    <source>
        <dbReference type="RuleBase" id="RU365068"/>
    </source>
</evidence>
<feature type="compositionally biased region" description="Basic and acidic residues" evidence="7">
    <location>
        <begin position="112"/>
        <end position="122"/>
    </location>
</feature>
<dbReference type="InterPro" id="IPR000629">
    <property type="entry name" value="RNA-helicase_DEAD-box_CS"/>
</dbReference>
<dbReference type="CDD" id="cd17956">
    <property type="entry name" value="DEADc_DDX51"/>
    <property type="match status" value="1"/>
</dbReference>
<dbReference type="EMBL" id="ADBL01000162">
    <property type="status" value="NOT_ANNOTATED_CDS"/>
    <property type="molecule type" value="Genomic_DNA"/>
</dbReference>
<feature type="region of interest" description="Disordered" evidence="7">
    <location>
        <begin position="612"/>
        <end position="660"/>
    </location>
</feature>
<feature type="compositionally biased region" description="Acidic residues" evidence="7">
    <location>
        <begin position="631"/>
        <end position="645"/>
    </location>
</feature>
<gene>
    <name evidence="10" type="ORF">MAPG_00712</name>
</gene>
<comment type="similarity">
    <text evidence="6">Belongs to the DEAD box helicase family.</text>
</comment>
<feature type="region of interest" description="Disordered" evidence="7">
    <location>
        <begin position="793"/>
        <end position="830"/>
    </location>
</feature>
<feature type="compositionally biased region" description="Basic and acidic residues" evidence="7">
    <location>
        <begin position="161"/>
        <end position="179"/>
    </location>
</feature>
<dbReference type="InterPro" id="IPR027417">
    <property type="entry name" value="P-loop_NTPase"/>
</dbReference>
<dbReference type="Pfam" id="PF00270">
    <property type="entry name" value="DEAD"/>
    <property type="match status" value="2"/>
</dbReference>
<evidence type="ECO:0000256" key="7">
    <source>
        <dbReference type="SAM" id="MobiDB-lite"/>
    </source>
</evidence>
<dbReference type="SUPFAM" id="SSF52540">
    <property type="entry name" value="P-loop containing nucleoside triphosphate hydrolases"/>
    <property type="match status" value="1"/>
</dbReference>
<dbReference type="GO" id="GO:0016787">
    <property type="term" value="F:hydrolase activity"/>
    <property type="evidence" value="ECO:0007669"/>
    <property type="project" value="UniProtKB-KW"/>
</dbReference>
<evidence type="ECO:0000259" key="8">
    <source>
        <dbReference type="PROSITE" id="PS51192"/>
    </source>
</evidence>
<dbReference type="SMART" id="SM00487">
    <property type="entry name" value="DEXDc"/>
    <property type="match status" value="1"/>
</dbReference>
<evidence type="ECO:0000256" key="2">
    <source>
        <dbReference type="ARBA" id="ARBA00022801"/>
    </source>
</evidence>
<dbReference type="OMA" id="HLEWLVI"/>
<dbReference type="OrthoDB" id="3370at2759"/>
<dbReference type="Proteomes" id="UP000011715">
    <property type="component" value="Unassembled WGS sequence"/>
</dbReference>
<dbReference type="PANTHER" id="PTHR24031">
    <property type="entry name" value="RNA HELICASE"/>
    <property type="match status" value="1"/>
</dbReference>
<dbReference type="EMBL" id="GL876966">
    <property type="protein sequence ID" value="KLU81627.1"/>
    <property type="molecule type" value="Genomic_DNA"/>
</dbReference>
<dbReference type="InterPro" id="IPR014001">
    <property type="entry name" value="Helicase_ATP-bd"/>
</dbReference>
<sequence length="860" mass="94494">MYARYVPPARDNGSSSGAPAPYARYNPSLAKPQPATAPSVATPQPRKIVFNYDDDGGPTAAPAPKPTPTSNPGGGEDDKPRRKKAKHRAAPDESSDQSHKTTKSKIKPAVEAAKDETEEILKPKVKRRKRKSELENHATKIREDAIPAKSEKREKKKKDKIKLADQGDGDGDVKMRDQPDLEEDEAGTDPIESRHKSVLKKKELSLRRALKAPVEAEEPDGPLAHLEHDGSGVHGLEPLPQPAPAVLDTSEPTYDTLPPWLGNPIHVSQSTRADWVALGLKPELGISTEIASFLASKGYEKAFAVQTAVIPRLLPTPARQGDLVISAATGSGKTLAYVLPMIRDVSLSSVTKLRALIVVPTRELVRQVHEVCTTCAAAYARQPGRKSVKIGTAVGNQTFKKEQEGLVDEELRYDPRGYQALVQARKWENLRQRELEDLEFDLLDLVDKPLPLVNHVVDLISKVDVLICTPGRLVEHIGRTPGFDLSYVRWLVVDEADKLLEQSYQQWLDLVMEKLSVEFPGARDFPLQNKSGIRKVILSATMTRNVSLLSKLRLRRPELIVLEGGEINGAPAESSPYELALPELLQESAIKIRDPEQKPMYLIDLLTSEHMRSGGRQSQVGKQSRTKTDEEMSDESNDDSDDSDSSDTSSSVSDSDSDLAAGGGAMDTALIFTKSNETALRLSRLLEIMAPSRLASRIGTLTSTTRTSERKKVLRAFHSGKLRVLVASDLVARGLDLPNLDHVVNYDMPPSVRAYVHRVGRTARAGRPGRAWTFFTKTEAGWFFAEIAGQQAGKRNGDAGGSSGPSIARSKRVETVKVTARRSAEDMEGGVRGDFSERRVTEYEKALEALGREAKELREK</sequence>
<comment type="function">
    <text evidence="6">RNA helicase.</text>
</comment>
<evidence type="ECO:0000256" key="1">
    <source>
        <dbReference type="ARBA" id="ARBA00022741"/>
    </source>
</evidence>
<dbReference type="Pfam" id="PF00271">
    <property type="entry name" value="Helicase_C"/>
    <property type="match status" value="1"/>
</dbReference>
<dbReference type="GO" id="GO:0003723">
    <property type="term" value="F:RNA binding"/>
    <property type="evidence" value="ECO:0007669"/>
    <property type="project" value="UniProtKB-UniRule"/>
</dbReference>
<dbReference type="VEuPathDB" id="FungiDB:MAPG_00712"/>
<reference evidence="11" key="5">
    <citation type="submission" date="2015-06" db="UniProtKB">
        <authorList>
            <consortium name="EnsemblFungi"/>
        </authorList>
    </citation>
    <scope>IDENTIFICATION</scope>
    <source>
        <strain evidence="11">ATCC 64411</strain>
    </source>
</reference>
<dbReference type="GO" id="GO:0005524">
    <property type="term" value="F:ATP binding"/>
    <property type="evidence" value="ECO:0007669"/>
    <property type="project" value="UniProtKB-UniRule"/>
</dbReference>
<dbReference type="PROSITE" id="PS51192">
    <property type="entry name" value="HELICASE_ATP_BIND_1"/>
    <property type="match status" value="1"/>
</dbReference>
<dbReference type="STRING" id="644358.A0A0C4DLR7"/>
<evidence type="ECO:0000313" key="12">
    <source>
        <dbReference type="Proteomes" id="UP000011715"/>
    </source>
</evidence>
<reference evidence="12" key="1">
    <citation type="submission" date="2010-05" db="EMBL/GenBank/DDBJ databases">
        <title>The genome sequence of Magnaporthe poae strain ATCC 64411.</title>
        <authorList>
            <person name="Ma L.-J."/>
            <person name="Dead R."/>
            <person name="Young S."/>
            <person name="Zeng Q."/>
            <person name="Koehrsen M."/>
            <person name="Alvarado L."/>
            <person name="Berlin A."/>
            <person name="Chapman S.B."/>
            <person name="Chen Z."/>
            <person name="Freedman E."/>
            <person name="Gellesch M."/>
            <person name="Goldberg J."/>
            <person name="Griggs A."/>
            <person name="Gujja S."/>
            <person name="Heilman E.R."/>
            <person name="Heiman D."/>
            <person name="Hepburn T."/>
            <person name="Howarth C."/>
            <person name="Jen D."/>
            <person name="Larson L."/>
            <person name="Mehta T."/>
            <person name="Neiman D."/>
            <person name="Pearson M."/>
            <person name="Roberts A."/>
            <person name="Saif S."/>
            <person name="Shea T."/>
            <person name="Shenoy N."/>
            <person name="Sisk P."/>
            <person name="Stolte C."/>
            <person name="Sykes S."/>
            <person name="Walk T."/>
            <person name="White J."/>
            <person name="Yandava C."/>
            <person name="Haas B."/>
            <person name="Nusbaum C."/>
            <person name="Birren B."/>
        </authorList>
    </citation>
    <scope>NUCLEOTIDE SEQUENCE [LARGE SCALE GENOMIC DNA]</scope>
    <source>
        <strain evidence="12">ATCC 64411 / 73-15</strain>
    </source>
</reference>
<evidence type="ECO:0000256" key="5">
    <source>
        <dbReference type="ARBA" id="ARBA00022884"/>
    </source>
</evidence>
<dbReference type="EnsemblFungi" id="MAPG_00712T0">
    <property type="protein sequence ID" value="MAPG_00712T0"/>
    <property type="gene ID" value="MAPG_00712"/>
</dbReference>
<feature type="compositionally biased region" description="Basic and acidic residues" evidence="7">
    <location>
        <begin position="132"/>
        <end position="153"/>
    </location>
</feature>
<dbReference type="PROSITE" id="PS00039">
    <property type="entry name" value="DEAD_ATP_HELICASE"/>
    <property type="match status" value="1"/>
</dbReference>
<feature type="domain" description="Helicase C-terminal" evidence="9">
    <location>
        <begin position="658"/>
        <end position="811"/>
    </location>
</feature>
<keyword evidence="5 6" id="KW-0694">RNA-binding</keyword>
<keyword evidence="4 6" id="KW-0067">ATP-binding</keyword>
<dbReference type="AlphaFoldDB" id="A0A0C4DLR7"/>
<evidence type="ECO:0000256" key="4">
    <source>
        <dbReference type="ARBA" id="ARBA00022840"/>
    </source>
</evidence>
<protein>
    <recommendedName>
        <fullName evidence="6">ATP-dependent RNA helicase</fullName>
        <ecNumber evidence="6">3.6.4.13</ecNumber>
    </recommendedName>
</protein>
<keyword evidence="2 6" id="KW-0378">Hydrolase</keyword>
<feature type="domain" description="Helicase ATP-binding" evidence="8">
    <location>
        <begin position="314"/>
        <end position="560"/>
    </location>
</feature>
<dbReference type="GO" id="GO:0003724">
    <property type="term" value="F:RNA helicase activity"/>
    <property type="evidence" value="ECO:0007669"/>
    <property type="project" value="UniProtKB-EC"/>
</dbReference>
<dbReference type="InterPro" id="IPR001650">
    <property type="entry name" value="Helicase_C-like"/>
</dbReference>
<proteinExistence type="inferred from homology"/>
<evidence type="ECO:0000313" key="10">
    <source>
        <dbReference type="EMBL" id="KLU81627.1"/>
    </source>
</evidence>
<dbReference type="PROSITE" id="PS51194">
    <property type="entry name" value="HELICASE_CTER"/>
    <property type="match status" value="1"/>
</dbReference>
<feature type="region of interest" description="Disordered" evidence="7">
    <location>
        <begin position="1"/>
        <end position="199"/>
    </location>
</feature>
<evidence type="ECO:0000313" key="11">
    <source>
        <dbReference type="EnsemblFungi" id="MAPG_00712T0"/>
    </source>
</evidence>
<reference evidence="10" key="2">
    <citation type="submission" date="2010-05" db="EMBL/GenBank/DDBJ databases">
        <title>The Genome Sequence of Magnaporthe poae strain ATCC 64411.</title>
        <authorList>
            <consortium name="The Broad Institute Genome Sequencing Platform"/>
            <consortium name="Broad Institute Genome Sequencing Center for Infectious Disease"/>
            <person name="Ma L.-J."/>
            <person name="Dead R."/>
            <person name="Young S."/>
            <person name="Zeng Q."/>
            <person name="Koehrsen M."/>
            <person name="Alvarado L."/>
            <person name="Berlin A."/>
            <person name="Chapman S.B."/>
            <person name="Chen Z."/>
            <person name="Freedman E."/>
            <person name="Gellesch M."/>
            <person name="Goldberg J."/>
            <person name="Griggs A."/>
            <person name="Gujja S."/>
            <person name="Heilman E.R."/>
            <person name="Heiman D."/>
            <person name="Hepburn T."/>
            <person name="Howarth C."/>
            <person name="Jen D."/>
            <person name="Larson L."/>
            <person name="Mehta T."/>
            <person name="Neiman D."/>
            <person name="Pearson M."/>
            <person name="Roberts A."/>
            <person name="Saif S."/>
            <person name="Shea T."/>
            <person name="Shenoy N."/>
            <person name="Sisk P."/>
            <person name="Stolte C."/>
            <person name="Sykes S."/>
            <person name="Walk T."/>
            <person name="White J."/>
            <person name="Yandava C."/>
            <person name="Haas B."/>
            <person name="Nusbaum C."/>
            <person name="Birren B."/>
        </authorList>
    </citation>
    <scope>NUCLEOTIDE SEQUENCE</scope>
    <source>
        <strain evidence="10">ATCC 64411</strain>
    </source>
</reference>
<keyword evidence="3 6" id="KW-0347">Helicase</keyword>
<comment type="domain">
    <text evidence="6">The Q motif is unique to and characteristic of the DEAD box family of RNA helicases and controls ATP binding and hydrolysis.</text>
</comment>
<keyword evidence="12" id="KW-1185">Reference proteome</keyword>
<organism evidence="11 12">
    <name type="scientific">Magnaporthiopsis poae (strain ATCC 64411 / 73-15)</name>
    <name type="common">Kentucky bluegrass fungus</name>
    <name type="synonym">Magnaporthe poae</name>
    <dbReference type="NCBI Taxonomy" id="644358"/>
    <lineage>
        <taxon>Eukaryota</taxon>
        <taxon>Fungi</taxon>
        <taxon>Dikarya</taxon>
        <taxon>Ascomycota</taxon>
        <taxon>Pezizomycotina</taxon>
        <taxon>Sordariomycetes</taxon>
        <taxon>Sordariomycetidae</taxon>
        <taxon>Magnaporthales</taxon>
        <taxon>Magnaporthaceae</taxon>
        <taxon>Magnaporthiopsis</taxon>
    </lineage>
</organism>
<evidence type="ECO:0000259" key="9">
    <source>
        <dbReference type="PROSITE" id="PS51194"/>
    </source>
</evidence>
<name>A0A0C4DLR7_MAGP6</name>
<keyword evidence="1 6" id="KW-0547">Nucleotide-binding</keyword>
<dbReference type="SMART" id="SM00490">
    <property type="entry name" value="HELICc"/>
    <property type="match status" value="1"/>
</dbReference>
<comment type="catalytic activity">
    <reaction evidence="6">
        <text>ATP + H2O = ADP + phosphate + H(+)</text>
        <dbReference type="Rhea" id="RHEA:13065"/>
        <dbReference type="ChEBI" id="CHEBI:15377"/>
        <dbReference type="ChEBI" id="CHEBI:15378"/>
        <dbReference type="ChEBI" id="CHEBI:30616"/>
        <dbReference type="ChEBI" id="CHEBI:43474"/>
        <dbReference type="ChEBI" id="CHEBI:456216"/>
        <dbReference type="EC" id="3.6.4.13"/>
    </reaction>
</comment>
<dbReference type="eggNOG" id="KOG0350">
    <property type="taxonomic scope" value="Eukaryota"/>
</dbReference>
<dbReference type="EC" id="3.6.4.13" evidence="6"/>
<evidence type="ECO:0000256" key="3">
    <source>
        <dbReference type="ARBA" id="ARBA00022806"/>
    </source>
</evidence>
<dbReference type="Gene3D" id="3.40.50.300">
    <property type="entry name" value="P-loop containing nucleotide triphosphate hydrolases"/>
    <property type="match status" value="2"/>
</dbReference>
<accession>A0A0C4DLR7</accession>
<reference evidence="10" key="3">
    <citation type="submission" date="2011-03" db="EMBL/GenBank/DDBJ databases">
        <title>Annotation of Magnaporthe poae ATCC 64411.</title>
        <authorList>
            <person name="Ma L.-J."/>
            <person name="Dead R."/>
            <person name="Young S.K."/>
            <person name="Zeng Q."/>
            <person name="Gargeya S."/>
            <person name="Fitzgerald M."/>
            <person name="Haas B."/>
            <person name="Abouelleil A."/>
            <person name="Alvarado L."/>
            <person name="Arachchi H.M."/>
            <person name="Berlin A."/>
            <person name="Brown A."/>
            <person name="Chapman S.B."/>
            <person name="Chen Z."/>
            <person name="Dunbar C."/>
            <person name="Freedman E."/>
            <person name="Gearin G."/>
            <person name="Gellesch M."/>
            <person name="Goldberg J."/>
            <person name="Griggs A."/>
            <person name="Gujja S."/>
            <person name="Heiman D."/>
            <person name="Howarth C."/>
            <person name="Larson L."/>
            <person name="Lui A."/>
            <person name="MacDonald P.J.P."/>
            <person name="Mehta T."/>
            <person name="Montmayeur A."/>
            <person name="Murphy C."/>
            <person name="Neiman D."/>
            <person name="Pearson M."/>
            <person name="Priest M."/>
            <person name="Roberts A."/>
            <person name="Saif S."/>
            <person name="Shea T."/>
            <person name="Shenoy N."/>
            <person name="Sisk P."/>
            <person name="Stolte C."/>
            <person name="Sykes S."/>
            <person name="Yandava C."/>
            <person name="Wortman J."/>
            <person name="Nusbaum C."/>
            <person name="Birren B."/>
        </authorList>
    </citation>
    <scope>NUCLEOTIDE SEQUENCE</scope>
    <source>
        <strain evidence="10">ATCC 64411</strain>
    </source>
</reference>
<dbReference type="InterPro" id="IPR011545">
    <property type="entry name" value="DEAD/DEAH_box_helicase_dom"/>
</dbReference>